<dbReference type="EMBL" id="CYGV01000902">
    <property type="protein sequence ID" value="CUA69690.1"/>
    <property type="molecule type" value="Genomic_DNA"/>
</dbReference>
<dbReference type="Proteomes" id="UP000044841">
    <property type="component" value="Unassembled WGS sequence"/>
</dbReference>
<evidence type="ECO:0000313" key="3">
    <source>
        <dbReference type="Proteomes" id="UP000044841"/>
    </source>
</evidence>
<organism evidence="2 3">
    <name type="scientific">Rhizoctonia solani</name>
    <dbReference type="NCBI Taxonomy" id="456999"/>
    <lineage>
        <taxon>Eukaryota</taxon>
        <taxon>Fungi</taxon>
        <taxon>Dikarya</taxon>
        <taxon>Basidiomycota</taxon>
        <taxon>Agaricomycotina</taxon>
        <taxon>Agaricomycetes</taxon>
        <taxon>Cantharellales</taxon>
        <taxon>Ceratobasidiaceae</taxon>
        <taxon>Rhizoctonia</taxon>
    </lineage>
</organism>
<feature type="signal peptide" evidence="1">
    <location>
        <begin position="1"/>
        <end position="20"/>
    </location>
</feature>
<keyword evidence="3" id="KW-1185">Reference proteome</keyword>
<gene>
    <name evidence="2" type="ORF">RSOLAG22IIIB_08615</name>
</gene>
<evidence type="ECO:0000313" key="2">
    <source>
        <dbReference type="EMBL" id="CUA69690.1"/>
    </source>
</evidence>
<dbReference type="AlphaFoldDB" id="A0A0K6FTT2"/>
<name>A0A0K6FTT2_9AGAM</name>
<evidence type="ECO:0000256" key="1">
    <source>
        <dbReference type="SAM" id="SignalP"/>
    </source>
</evidence>
<reference evidence="2 3" key="1">
    <citation type="submission" date="2015-07" db="EMBL/GenBank/DDBJ databases">
        <authorList>
            <person name="Noorani M."/>
        </authorList>
    </citation>
    <scope>NUCLEOTIDE SEQUENCE [LARGE SCALE GENOMIC DNA]</scope>
    <source>
        <strain evidence="2">BBA 69670</strain>
    </source>
</reference>
<sequence>MRLNLPSLAILAIAARYATADSTKRRSLNPHLSNVRHVGFENLVKKSCNILVKSAVKTYGYLHKSFNDFGEYGRSQSIQNADTLVSPVNRDTTFSDATRSLSNYESAIWCYDATTNQIRAQWINPDGSGLATHLVHGVDGDAELILLTGDPSAMQRDYAGDYP</sequence>
<feature type="chain" id="PRO_5005502564" evidence="1">
    <location>
        <begin position="21"/>
        <end position="163"/>
    </location>
</feature>
<protein>
    <submittedName>
        <fullName evidence="2">Uncharacterized protein</fullName>
    </submittedName>
</protein>
<proteinExistence type="predicted"/>
<keyword evidence="1" id="KW-0732">Signal</keyword>
<accession>A0A0K6FTT2</accession>